<dbReference type="EMBL" id="JAOYOD010000001">
    <property type="protein sequence ID" value="MCV9387311.1"/>
    <property type="molecule type" value="Genomic_DNA"/>
</dbReference>
<accession>A0ABT3CUE4</accession>
<proteinExistence type="predicted"/>
<keyword evidence="1" id="KW-0805">Transcription regulation</keyword>
<dbReference type="Pfam" id="PF22200">
    <property type="entry name" value="ExsA_N"/>
    <property type="match status" value="1"/>
</dbReference>
<evidence type="ECO:0000313" key="5">
    <source>
        <dbReference type="EMBL" id="MCV9387311.1"/>
    </source>
</evidence>
<dbReference type="SMART" id="SM00342">
    <property type="entry name" value="HTH_ARAC"/>
    <property type="match status" value="1"/>
</dbReference>
<dbReference type="PRINTS" id="PR00032">
    <property type="entry name" value="HTHARAC"/>
</dbReference>
<evidence type="ECO:0000313" key="6">
    <source>
        <dbReference type="Proteomes" id="UP001300692"/>
    </source>
</evidence>
<dbReference type="Proteomes" id="UP001300692">
    <property type="component" value="Unassembled WGS sequence"/>
</dbReference>
<evidence type="ECO:0000256" key="1">
    <source>
        <dbReference type="ARBA" id="ARBA00023015"/>
    </source>
</evidence>
<dbReference type="Pfam" id="PF12833">
    <property type="entry name" value="HTH_18"/>
    <property type="match status" value="1"/>
</dbReference>
<feature type="domain" description="HTH araC/xylS-type" evidence="4">
    <location>
        <begin position="187"/>
        <end position="285"/>
    </location>
</feature>
<evidence type="ECO:0000259" key="4">
    <source>
        <dbReference type="PROSITE" id="PS01124"/>
    </source>
</evidence>
<dbReference type="InterPro" id="IPR020449">
    <property type="entry name" value="Tscrpt_reg_AraC-type_HTH"/>
</dbReference>
<dbReference type="PANTHER" id="PTHR43280:SF2">
    <property type="entry name" value="HTH-TYPE TRANSCRIPTIONAL REGULATOR EXSA"/>
    <property type="match status" value="1"/>
</dbReference>
<reference evidence="5 6" key="1">
    <citation type="submission" date="2022-10" db="EMBL/GenBank/DDBJ databases">
        <title>Comparative genomics and taxonomic characterization of three novel marine species of genus Reichenbachiella exhibiting antioxidant and polysaccharide degradation activities.</title>
        <authorList>
            <person name="Muhammad N."/>
            <person name="Lee Y.-J."/>
            <person name="Ko J."/>
            <person name="Kim S.-G."/>
        </authorList>
    </citation>
    <scope>NUCLEOTIDE SEQUENCE [LARGE SCALE GENOMIC DNA]</scope>
    <source>
        <strain evidence="5 6">ABR2-5</strain>
    </source>
</reference>
<dbReference type="SUPFAM" id="SSF46689">
    <property type="entry name" value="Homeodomain-like"/>
    <property type="match status" value="2"/>
</dbReference>
<dbReference type="InterPro" id="IPR009057">
    <property type="entry name" value="Homeodomain-like_sf"/>
</dbReference>
<evidence type="ECO:0000256" key="2">
    <source>
        <dbReference type="ARBA" id="ARBA00023125"/>
    </source>
</evidence>
<dbReference type="Gene3D" id="1.10.10.60">
    <property type="entry name" value="Homeodomain-like"/>
    <property type="match status" value="1"/>
</dbReference>
<dbReference type="PANTHER" id="PTHR43280">
    <property type="entry name" value="ARAC-FAMILY TRANSCRIPTIONAL REGULATOR"/>
    <property type="match status" value="1"/>
</dbReference>
<gene>
    <name evidence="5" type="ORF">N7U62_11595</name>
</gene>
<dbReference type="PROSITE" id="PS01124">
    <property type="entry name" value="HTH_ARAC_FAMILY_2"/>
    <property type="match status" value="1"/>
</dbReference>
<dbReference type="InterPro" id="IPR018060">
    <property type="entry name" value="HTH_AraC"/>
</dbReference>
<keyword evidence="3" id="KW-0804">Transcription</keyword>
<protein>
    <submittedName>
        <fullName evidence="5">AraC family transcriptional regulator</fullName>
    </submittedName>
</protein>
<dbReference type="InterPro" id="IPR018062">
    <property type="entry name" value="HTH_AraC-typ_CS"/>
</dbReference>
<dbReference type="InterPro" id="IPR054015">
    <property type="entry name" value="ExsA-like_N"/>
</dbReference>
<name>A0ABT3CUE4_9BACT</name>
<keyword evidence="6" id="KW-1185">Reference proteome</keyword>
<sequence length="291" mass="34367">MINLHSFLKDGPYIRKLKVSEMLFAEYTCLREETRFGVWSDNNYFAFVTSGKKMWRTIHNDYDANKGDILFIKKGANLVHQFFDDEFCAIFLFIPDEFIQAFLKKYSTFLEAHQPDLSSQDAVLRLHTNELLTNYCQSIQTYLSLDQAPNEDLLKLKFEELLLSLFSDKQNQDLKSYFVSLCQDELYHLTRVMEENYAYNLKLEDYAKLCHMSLSKFKQIFKAHYKDTPAAWLKARKLELAHQKLLHGEMPINQLSLECGFEDPSHFIRVFKQKYEVPPLQYRQSLLDQAS</sequence>
<comment type="caution">
    <text evidence="5">The sequence shown here is derived from an EMBL/GenBank/DDBJ whole genome shotgun (WGS) entry which is preliminary data.</text>
</comment>
<dbReference type="RefSeq" id="WP_264138135.1">
    <property type="nucleotide sequence ID" value="NZ_JAOYOD010000001.1"/>
</dbReference>
<organism evidence="5 6">
    <name type="scientific">Reichenbachiella ulvae</name>
    <dbReference type="NCBI Taxonomy" id="2980104"/>
    <lineage>
        <taxon>Bacteria</taxon>
        <taxon>Pseudomonadati</taxon>
        <taxon>Bacteroidota</taxon>
        <taxon>Cytophagia</taxon>
        <taxon>Cytophagales</taxon>
        <taxon>Reichenbachiellaceae</taxon>
        <taxon>Reichenbachiella</taxon>
    </lineage>
</organism>
<dbReference type="PROSITE" id="PS00041">
    <property type="entry name" value="HTH_ARAC_FAMILY_1"/>
    <property type="match status" value="1"/>
</dbReference>
<keyword evidence="2" id="KW-0238">DNA-binding</keyword>
<evidence type="ECO:0000256" key="3">
    <source>
        <dbReference type="ARBA" id="ARBA00023163"/>
    </source>
</evidence>